<sequence>MTSPFYRLTVRRLAIASSSVGAAGFTANNPRRRDAQHITAAGEQFHTSSSHSIPPGWTGSLWQIRNDYPDITRRPSTQAEAWMKKLHGSQWTSDQELPNMTGSPSMKAVIAPSASDPTRNAANPVLRNDFASDLRLLQVDFAVRDNRAPIGWVFGTFIYTGNKPESNPWNRIIPVGIMWGNDPTMDQAAFDIGSKPAESWINPEAETLRISLAGARPSWGWNGRLNGPGETLFSLSALQFACPNIWATADNFISSCASCHSVSQKTGETRMTQPGPRFVNEFIYTLIPIQDFLFWVLFFGGLSMAYLGAVRRFRNIPSGQPFTPGSTSGDYSLQLMIGFHNYHSWVASQRGPISRLMARTKYVIRGEVPLGEMEKREGLRNGPDMSYDQSK</sequence>
<keyword evidence="1" id="KW-1133">Transmembrane helix</keyword>
<name>A0AAN4T6L5_ASPLE</name>
<reference evidence="2 3" key="1">
    <citation type="submission" date="2015-11" db="EMBL/GenBank/DDBJ databases">
        <title>Aspergillus lentulus strain IFM 54703T.</title>
        <authorList>
            <person name="Kusuya Y."/>
            <person name="Sakai K."/>
            <person name="Kamei K."/>
            <person name="Takahashi H."/>
            <person name="Yaguchi T."/>
        </authorList>
    </citation>
    <scope>NUCLEOTIDE SEQUENCE [LARGE SCALE GENOMIC DNA]</scope>
    <source>
        <strain evidence="2 3">IFM 54703</strain>
    </source>
</reference>
<evidence type="ECO:0000313" key="2">
    <source>
        <dbReference type="EMBL" id="GAQ02973.1"/>
    </source>
</evidence>
<gene>
    <name evidence="2" type="ORF">ALT_0294</name>
</gene>
<proteinExistence type="predicted"/>
<keyword evidence="1" id="KW-0472">Membrane</keyword>
<keyword evidence="1" id="KW-0812">Transmembrane</keyword>
<organism evidence="2 3">
    <name type="scientific">Aspergillus lentulus</name>
    <dbReference type="NCBI Taxonomy" id="293939"/>
    <lineage>
        <taxon>Eukaryota</taxon>
        <taxon>Fungi</taxon>
        <taxon>Dikarya</taxon>
        <taxon>Ascomycota</taxon>
        <taxon>Pezizomycotina</taxon>
        <taxon>Eurotiomycetes</taxon>
        <taxon>Eurotiomycetidae</taxon>
        <taxon>Eurotiales</taxon>
        <taxon>Aspergillaceae</taxon>
        <taxon>Aspergillus</taxon>
        <taxon>Aspergillus subgen. Fumigati</taxon>
    </lineage>
</organism>
<evidence type="ECO:0000256" key="1">
    <source>
        <dbReference type="SAM" id="Phobius"/>
    </source>
</evidence>
<feature type="transmembrane region" description="Helical" evidence="1">
    <location>
        <begin position="292"/>
        <end position="310"/>
    </location>
</feature>
<protein>
    <submittedName>
        <fullName evidence="2">Uncharacterized protein</fullName>
    </submittedName>
</protein>
<accession>A0AAN4T6L5</accession>
<dbReference type="Proteomes" id="UP000051487">
    <property type="component" value="Unassembled WGS sequence"/>
</dbReference>
<comment type="caution">
    <text evidence="2">The sequence shown here is derived from an EMBL/GenBank/DDBJ whole genome shotgun (WGS) entry which is preliminary data.</text>
</comment>
<evidence type="ECO:0000313" key="3">
    <source>
        <dbReference type="Proteomes" id="UP000051487"/>
    </source>
</evidence>
<dbReference type="EMBL" id="BCLY01000001">
    <property type="protein sequence ID" value="GAQ02973.1"/>
    <property type="molecule type" value="Genomic_DNA"/>
</dbReference>
<dbReference type="AlphaFoldDB" id="A0AAN4T6L5"/>